<evidence type="ECO:0000256" key="1">
    <source>
        <dbReference type="ARBA" id="ARBA00002053"/>
    </source>
</evidence>
<evidence type="ECO:0000256" key="6">
    <source>
        <dbReference type="ARBA" id="ARBA00022729"/>
    </source>
</evidence>
<name>A0A9W9IKI7_9EURO</name>
<keyword evidence="6 8" id="KW-0732">Signal</keyword>
<feature type="signal peptide" evidence="8">
    <location>
        <begin position="1"/>
        <end position="18"/>
    </location>
</feature>
<evidence type="ECO:0000259" key="9">
    <source>
        <dbReference type="SMART" id="SM00737"/>
    </source>
</evidence>
<protein>
    <recommendedName>
        <fullName evidence="4">Phosphatidylglycerol/phosphatidylinositol transfer protein</fullName>
    </recommendedName>
</protein>
<keyword evidence="11" id="KW-1185">Reference proteome</keyword>
<evidence type="ECO:0000256" key="8">
    <source>
        <dbReference type="SAM" id="SignalP"/>
    </source>
</evidence>
<evidence type="ECO:0000256" key="5">
    <source>
        <dbReference type="ARBA" id="ARBA00022448"/>
    </source>
</evidence>
<dbReference type="InterPro" id="IPR039670">
    <property type="entry name" value="NPC2-like"/>
</dbReference>
<proteinExistence type="inferred from homology"/>
<dbReference type="GO" id="GO:0032934">
    <property type="term" value="F:sterol binding"/>
    <property type="evidence" value="ECO:0007669"/>
    <property type="project" value="InterPro"/>
</dbReference>
<organism evidence="10 11">
    <name type="scientific">Penicillium canariense</name>
    <dbReference type="NCBI Taxonomy" id="189055"/>
    <lineage>
        <taxon>Eukaryota</taxon>
        <taxon>Fungi</taxon>
        <taxon>Dikarya</taxon>
        <taxon>Ascomycota</taxon>
        <taxon>Pezizomycotina</taxon>
        <taxon>Eurotiomycetes</taxon>
        <taxon>Eurotiomycetidae</taxon>
        <taxon>Eurotiales</taxon>
        <taxon>Aspergillaceae</taxon>
        <taxon>Penicillium</taxon>
    </lineage>
</organism>
<keyword evidence="5" id="KW-0813">Transport</keyword>
<accession>A0A9W9IKI7</accession>
<dbReference type="InterPro" id="IPR014756">
    <property type="entry name" value="Ig_E-set"/>
</dbReference>
<dbReference type="InterPro" id="IPR033917">
    <property type="entry name" value="ML_PG-PI_TP"/>
</dbReference>
<dbReference type="Proteomes" id="UP001149163">
    <property type="component" value="Unassembled WGS sequence"/>
</dbReference>
<dbReference type="CDD" id="cd00917">
    <property type="entry name" value="PG-PI_TP"/>
    <property type="match status" value="1"/>
</dbReference>
<evidence type="ECO:0000256" key="7">
    <source>
        <dbReference type="ARBA" id="ARBA00023055"/>
    </source>
</evidence>
<reference evidence="10" key="2">
    <citation type="journal article" date="2023" name="IMA Fungus">
        <title>Comparative genomic study of the Penicillium genus elucidates a diverse pangenome and 15 lateral gene transfer events.</title>
        <authorList>
            <person name="Petersen C."/>
            <person name="Sorensen T."/>
            <person name="Nielsen M.R."/>
            <person name="Sondergaard T.E."/>
            <person name="Sorensen J.L."/>
            <person name="Fitzpatrick D.A."/>
            <person name="Frisvad J.C."/>
            <person name="Nielsen K.L."/>
        </authorList>
    </citation>
    <scope>NUCLEOTIDE SEQUENCE</scope>
    <source>
        <strain evidence="10">IBT 26290</strain>
    </source>
</reference>
<reference evidence="10" key="1">
    <citation type="submission" date="2022-11" db="EMBL/GenBank/DDBJ databases">
        <authorList>
            <person name="Petersen C."/>
        </authorList>
    </citation>
    <scope>NUCLEOTIDE SEQUENCE</scope>
    <source>
        <strain evidence="10">IBT 26290</strain>
    </source>
</reference>
<dbReference type="SMART" id="SM00737">
    <property type="entry name" value="ML"/>
    <property type="match status" value="1"/>
</dbReference>
<evidence type="ECO:0000313" key="11">
    <source>
        <dbReference type="Proteomes" id="UP001149163"/>
    </source>
</evidence>
<evidence type="ECO:0000256" key="3">
    <source>
        <dbReference type="ARBA" id="ARBA00011245"/>
    </source>
</evidence>
<comment type="function">
    <text evidence="1">Catalyzes the intermembrane transfer of phosphatidylglycerol and phosphatidylinositol.</text>
</comment>
<dbReference type="FunFam" id="2.60.40.770:FF:000004">
    <property type="entry name" value="Phosphatidylglycerol/phosphatidylinositol transfer protein"/>
    <property type="match status" value="1"/>
</dbReference>
<comment type="subunit">
    <text evidence="3">Monomer.</text>
</comment>
<evidence type="ECO:0000256" key="4">
    <source>
        <dbReference type="ARBA" id="ARBA00016056"/>
    </source>
</evidence>
<dbReference type="OrthoDB" id="6409159at2759"/>
<dbReference type="GeneID" id="81423154"/>
<dbReference type="SUPFAM" id="SSF81296">
    <property type="entry name" value="E set domains"/>
    <property type="match status" value="1"/>
</dbReference>
<comment type="caution">
    <text evidence="10">The sequence shown here is derived from an EMBL/GenBank/DDBJ whole genome shotgun (WGS) entry which is preliminary data.</text>
</comment>
<evidence type="ECO:0000256" key="2">
    <source>
        <dbReference type="ARBA" id="ARBA00006370"/>
    </source>
</evidence>
<dbReference type="EMBL" id="JAPQKN010000001">
    <property type="protein sequence ID" value="KAJ5175976.1"/>
    <property type="molecule type" value="Genomic_DNA"/>
</dbReference>
<dbReference type="Pfam" id="PF02221">
    <property type="entry name" value="E1_DerP2_DerF2"/>
    <property type="match status" value="1"/>
</dbReference>
<gene>
    <name evidence="10" type="ORF">N7482_001853</name>
</gene>
<evidence type="ECO:0000313" key="10">
    <source>
        <dbReference type="EMBL" id="KAJ5175976.1"/>
    </source>
</evidence>
<dbReference type="AlphaFoldDB" id="A0A9W9IKI7"/>
<comment type="similarity">
    <text evidence="2">Belongs to the NPC2 family.</text>
</comment>
<dbReference type="InterPro" id="IPR003172">
    <property type="entry name" value="ML_dom"/>
</dbReference>
<dbReference type="Gene3D" id="2.60.40.770">
    <property type="match status" value="1"/>
</dbReference>
<feature type="domain" description="MD-2-related lipid-recognition" evidence="9">
    <location>
        <begin position="48"/>
        <end position="169"/>
    </location>
</feature>
<dbReference type="PANTHER" id="PTHR11306:SF0">
    <property type="entry name" value="PHOSPHATIDYLGLYCEROL_PHOSPHATIDYLINOSITOL TRANSFER PROTEIN"/>
    <property type="match status" value="1"/>
</dbReference>
<dbReference type="PANTHER" id="PTHR11306">
    <property type="entry name" value="NIEMANN PICK TYPE C2 PROTEIN NPC2-RELATED"/>
    <property type="match status" value="1"/>
</dbReference>
<sequence length="176" mass="19303">MKLLSATALLLASPLVSAASFPALFDPSQATIRIEDAEKFPVKGDNPLEYCEDPLTHLLTIDSVNLTPNPPKPGQTLTIEASGTFHETITKGATVNLEVKWGVITLVKQTVDLCEQIENVDLKCPLEKGKMVLTKNVDLPKQIPPGKYSVLADVYTEDSRKVTCLKADNIEFKIHF</sequence>
<keyword evidence="7" id="KW-0445">Lipid transport</keyword>
<dbReference type="RefSeq" id="XP_056547584.1">
    <property type="nucleotide sequence ID" value="XM_056683978.1"/>
</dbReference>
<feature type="chain" id="PRO_5040900055" description="Phosphatidylglycerol/phosphatidylinositol transfer protein" evidence="8">
    <location>
        <begin position="19"/>
        <end position="176"/>
    </location>
</feature>
<dbReference type="GO" id="GO:0032366">
    <property type="term" value="P:intracellular sterol transport"/>
    <property type="evidence" value="ECO:0007669"/>
    <property type="project" value="InterPro"/>
</dbReference>